<dbReference type="SUPFAM" id="SSF53850">
    <property type="entry name" value="Periplasmic binding protein-like II"/>
    <property type="match status" value="1"/>
</dbReference>
<sequence>MISPRNPYRLLLAMLVFLAIPASGRADQVLTGSPLWDGFTSHDGQGLYHDLMRAIYGPGGNTVRHLEVPAKRGLIMVREGTIDTYTCLSDPVDGLELAKEPMYEGEFHAIFRKAAFPFWDGVSSMTNRRLVWRLGYYSPKDFPVPIEFSETTSGIEALERVVRGGADFYVDDRNLITESMRALKTPFDENDYRMESVGFRQYFPVFSTSKRGRELRQIFEEGMRELADQGKLAPIYEKWRLPMPRKYQK</sequence>
<dbReference type="Proteomes" id="UP000198635">
    <property type="component" value="Unassembled WGS sequence"/>
</dbReference>
<dbReference type="Gene3D" id="3.40.190.10">
    <property type="entry name" value="Periplasmic binding protein-like II"/>
    <property type="match status" value="2"/>
</dbReference>
<evidence type="ECO:0000256" key="1">
    <source>
        <dbReference type="SAM" id="SignalP"/>
    </source>
</evidence>
<dbReference type="AlphaFoldDB" id="A0A1I3QI59"/>
<accession>A0A1I3QI59</accession>
<keyword evidence="3" id="KW-1185">Reference proteome</keyword>
<dbReference type="STRING" id="52560.SAMN04488082_102346"/>
<keyword evidence="1" id="KW-0732">Signal</keyword>
<name>A0A1I3QI59_9BACT</name>
<reference evidence="3" key="1">
    <citation type="submission" date="2016-10" db="EMBL/GenBank/DDBJ databases">
        <authorList>
            <person name="Varghese N."/>
            <person name="Submissions S."/>
        </authorList>
    </citation>
    <scope>NUCLEOTIDE SEQUENCE [LARGE SCALE GENOMIC DNA]</scope>
    <source>
        <strain evidence="3">DSM 5918</strain>
    </source>
</reference>
<dbReference type="RefSeq" id="WP_092372799.1">
    <property type="nucleotide sequence ID" value="NZ_FORX01000002.1"/>
</dbReference>
<gene>
    <name evidence="2" type="ORF">SAMN04488082_102346</name>
</gene>
<dbReference type="OrthoDB" id="5453998at2"/>
<dbReference type="EMBL" id="FORX01000002">
    <property type="protein sequence ID" value="SFJ33718.1"/>
    <property type="molecule type" value="Genomic_DNA"/>
</dbReference>
<evidence type="ECO:0000313" key="3">
    <source>
        <dbReference type="Proteomes" id="UP000198635"/>
    </source>
</evidence>
<evidence type="ECO:0000313" key="2">
    <source>
        <dbReference type="EMBL" id="SFJ33718.1"/>
    </source>
</evidence>
<proteinExistence type="predicted"/>
<protein>
    <submittedName>
        <fullName evidence="2">Amino acid ABC transporter substrate-binding protein, PAAT family</fullName>
    </submittedName>
</protein>
<organism evidence="2 3">
    <name type="scientific">Desulfomicrobium apsheronum</name>
    <dbReference type="NCBI Taxonomy" id="52560"/>
    <lineage>
        <taxon>Bacteria</taxon>
        <taxon>Pseudomonadati</taxon>
        <taxon>Thermodesulfobacteriota</taxon>
        <taxon>Desulfovibrionia</taxon>
        <taxon>Desulfovibrionales</taxon>
        <taxon>Desulfomicrobiaceae</taxon>
        <taxon>Desulfomicrobium</taxon>
    </lineage>
</organism>
<feature type="signal peptide" evidence="1">
    <location>
        <begin position="1"/>
        <end position="26"/>
    </location>
</feature>
<feature type="chain" id="PRO_5011784883" evidence="1">
    <location>
        <begin position="27"/>
        <end position="249"/>
    </location>
</feature>